<keyword evidence="8" id="KW-0411">Iron-sulfur</keyword>
<keyword evidence="11" id="KW-0249">Electron transport</keyword>
<dbReference type="InterPro" id="IPR004192">
    <property type="entry name" value="Rieske_TM"/>
</dbReference>
<evidence type="ECO:0000256" key="8">
    <source>
        <dbReference type="ARBA" id="ARBA00023014"/>
    </source>
</evidence>
<evidence type="ECO:0000256" key="2">
    <source>
        <dbReference type="ARBA" id="ARBA00010651"/>
    </source>
</evidence>
<comment type="similarity">
    <text evidence="2">Belongs to the Rieske iron-sulfur protein family.</text>
</comment>
<feature type="domain" description="Rieske" evidence="13">
    <location>
        <begin position="112"/>
        <end position="208"/>
    </location>
</feature>
<dbReference type="PROSITE" id="PS51296">
    <property type="entry name" value="RIESKE"/>
    <property type="match status" value="1"/>
</dbReference>
<dbReference type="InterPro" id="IPR005805">
    <property type="entry name" value="Rieske_Fe-S_prot_C"/>
</dbReference>
<dbReference type="Gene3D" id="2.102.10.10">
    <property type="entry name" value="Rieske [2Fe-2S] iron-sulphur domain"/>
    <property type="match status" value="1"/>
</dbReference>
<keyword evidence="3" id="KW-0812">Transmembrane</keyword>
<organism evidence="14 15">
    <name type="scientific">Syphacia muris</name>
    <dbReference type="NCBI Taxonomy" id="451379"/>
    <lineage>
        <taxon>Eukaryota</taxon>
        <taxon>Metazoa</taxon>
        <taxon>Ecdysozoa</taxon>
        <taxon>Nematoda</taxon>
        <taxon>Chromadorea</taxon>
        <taxon>Rhabditida</taxon>
        <taxon>Spirurina</taxon>
        <taxon>Oxyuridomorpha</taxon>
        <taxon>Oxyuroidea</taxon>
        <taxon>Oxyuridae</taxon>
        <taxon>Syphacia</taxon>
    </lineage>
</organism>
<keyword evidence="12" id="KW-0679">Respiratory chain</keyword>
<dbReference type="SUPFAM" id="SSF50022">
    <property type="entry name" value="ISP domain"/>
    <property type="match status" value="1"/>
</dbReference>
<name>A0A0N5AUS5_9BILA</name>
<dbReference type="Pfam" id="PF00355">
    <property type="entry name" value="Rieske"/>
    <property type="match status" value="1"/>
</dbReference>
<keyword evidence="4" id="KW-0001">2Fe-2S</keyword>
<keyword evidence="5" id="KW-0479">Metal-binding</keyword>
<evidence type="ECO:0000256" key="12">
    <source>
        <dbReference type="RuleBase" id="RU004495"/>
    </source>
</evidence>
<sequence length="212" mass="23505">MVVGVTVLSHRFIHSDVKFPSFYEERRADTIDPTVSSRSTEDARRSAAPGILYGLGGMFGIIAAKETIQKLVAFKWIPADLQALGSIEVKLSEIPEGEVKVYEWRGKPVFVAHRTAEDIARERDVPLNELRDPERDEDRVKKDEWLVIVGVCTHLGCVPTINAGDYRGGYFCPCHGSHFDGSGRVRKGPAPTNMVVPNYTIDEDKVIFGSSS</sequence>
<keyword evidence="7" id="KW-0408">Iron</keyword>
<keyword evidence="11" id="KW-0813">Transport</keyword>
<dbReference type="InterPro" id="IPR036922">
    <property type="entry name" value="Rieske_2Fe-2S_sf"/>
</dbReference>
<dbReference type="WBParaSite" id="SMUV_0000861801-mRNA-1">
    <property type="protein sequence ID" value="SMUV_0000861801-mRNA-1"/>
    <property type="gene ID" value="SMUV_0000861801"/>
</dbReference>
<evidence type="ECO:0000256" key="1">
    <source>
        <dbReference type="ARBA" id="ARBA00004167"/>
    </source>
</evidence>
<dbReference type="CDD" id="cd03470">
    <property type="entry name" value="Rieske_cytochrome_bc1"/>
    <property type="match status" value="1"/>
</dbReference>
<dbReference type="PRINTS" id="PR00162">
    <property type="entry name" value="RIESKE"/>
</dbReference>
<evidence type="ECO:0000313" key="14">
    <source>
        <dbReference type="Proteomes" id="UP000046393"/>
    </source>
</evidence>
<dbReference type="GO" id="GO:0046872">
    <property type="term" value="F:metal ion binding"/>
    <property type="evidence" value="ECO:0007669"/>
    <property type="project" value="UniProtKB-KW"/>
</dbReference>
<evidence type="ECO:0000256" key="10">
    <source>
        <dbReference type="ARBA" id="ARBA00023157"/>
    </source>
</evidence>
<dbReference type="EC" id="7.1.1.8" evidence="11"/>
<keyword evidence="12" id="KW-0496">Mitochondrion</keyword>
<evidence type="ECO:0000313" key="15">
    <source>
        <dbReference type="WBParaSite" id="SMUV_0000861801-mRNA-1"/>
    </source>
</evidence>
<dbReference type="GO" id="GO:0008121">
    <property type="term" value="F:quinol-cytochrome-c reductase activity"/>
    <property type="evidence" value="ECO:0007669"/>
    <property type="project" value="UniProtKB-EC"/>
</dbReference>
<keyword evidence="10" id="KW-1015">Disulfide bond</keyword>
<evidence type="ECO:0000256" key="6">
    <source>
        <dbReference type="ARBA" id="ARBA00022989"/>
    </source>
</evidence>
<dbReference type="InterPro" id="IPR014349">
    <property type="entry name" value="Rieske_Fe-S_prot"/>
</dbReference>
<keyword evidence="6" id="KW-1133">Transmembrane helix</keyword>
<keyword evidence="14" id="KW-1185">Reference proteome</keyword>
<comment type="miscellaneous">
    <text evidence="11">The Rieske protein is a high potential 2Fe-2S protein.</text>
</comment>
<dbReference type="InterPro" id="IPR017941">
    <property type="entry name" value="Rieske_2Fe-2S"/>
</dbReference>
<comment type="catalytic activity">
    <reaction evidence="11">
        <text>a quinol + 2 Fe(III)-[cytochrome c](out) = a quinone + 2 Fe(II)-[cytochrome c](out) + 2 H(+)(out)</text>
        <dbReference type="Rhea" id="RHEA:11484"/>
        <dbReference type="Rhea" id="RHEA-COMP:10350"/>
        <dbReference type="Rhea" id="RHEA-COMP:14399"/>
        <dbReference type="ChEBI" id="CHEBI:15378"/>
        <dbReference type="ChEBI" id="CHEBI:24646"/>
        <dbReference type="ChEBI" id="CHEBI:29033"/>
        <dbReference type="ChEBI" id="CHEBI:29034"/>
        <dbReference type="ChEBI" id="CHEBI:132124"/>
        <dbReference type="EC" id="7.1.1.8"/>
    </reaction>
</comment>
<dbReference type="FunFam" id="2.102.10.10:FF:000001">
    <property type="entry name" value="Cytochrome b-c1 complex subunit Rieske, mitochondrial"/>
    <property type="match status" value="1"/>
</dbReference>
<evidence type="ECO:0000256" key="3">
    <source>
        <dbReference type="ARBA" id="ARBA00022692"/>
    </source>
</evidence>
<evidence type="ECO:0000256" key="7">
    <source>
        <dbReference type="ARBA" id="ARBA00023004"/>
    </source>
</evidence>
<accession>A0A0N5AUS5</accession>
<dbReference type="AlphaFoldDB" id="A0A0N5AUS5"/>
<evidence type="ECO:0000256" key="5">
    <source>
        <dbReference type="ARBA" id="ARBA00022723"/>
    </source>
</evidence>
<protein>
    <recommendedName>
        <fullName evidence="11">Cytochrome b-c1 complex subunit Rieske, mitochondrial</fullName>
        <ecNumber evidence="11">7.1.1.8</ecNumber>
    </recommendedName>
</protein>
<evidence type="ECO:0000256" key="9">
    <source>
        <dbReference type="ARBA" id="ARBA00023136"/>
    </source>
</evidence>
<evidence type="ECO:0000259" key="13">
    <source>
        <dbReference type="PROSITE" id="PS51296"/>
    </source>
</evidence>
<comment type="cofactor">
    <cofactor evidence="11">
        <name>[2Fe-2S] cluster</name>
        <dbReference type="ChEBI" id="CHEBI:190135"/>
    </cofactor>
    <text evidence="11">Binds 1 [2Fe-2S] cluster per subunit.</text>
</comment>
<dbReference type="GO" id="GO:0051537">
    <property type="term" value="F:2 iron, 2 sulfur cluster binding"/>
    <property type="evidence" value="ECO:0007669"/>
    <property type="project" value="UniProtKB-KW"/>
</dbReference>
<keyword evidence="9" id="KW-0472">Membrane</keyword>
<comment type="subcellular location">
    <subcellularLocation>
        <location evidence="1">Membrane</location>
        <topology evidence="1">Single-pass membrane protein</topology>
    </subcellularLocation>
    <subcellularLocation>
        <location evidence="12">Mitochondrion inner membrane</location>
    </subcellularLocation>
</comment>
<dbReference type="Gene3D" id="1.20.5.270">
    <property type="entry name" value="Ubiquinol cytochrome reductase, transmembrane domain"/>
    <property type="match status" value="1"/>
</dbReference>
<proteinExistence type="inferred from homology"/>
<reference evidence="15" key="1">
    <citation type="submission" date="2017-02" db="UniProtKB">
        <authorList>
            <consortium name="WormBaseParasite"/>
        </authorList>
    </citation>
    <scope>IDENTIFICATION</scope>
</reference>
<dbReference type="InterPro" id="IPR006317">
    <property type="entry name" value="Ubiquinol_cyt_c_Rdtase_Fe-S-su"/>
</dbReference>
<dbReference type="Pfam" id="PF02921">
    <property type="entry name" value="UCR_TM"/>
    <property type="match status" value="1"/>
</dbReference>
<dbReference type="PANTHER" id="PTHR10134">
    <property type="entry name" value="CYTOCHROME B-C1 COMPLEX SUBUNIT RIESKE, MITOCHONDRIAL"/>
    <property type="match status" value="1"/>
</dbReference>
<evidence type="ECO:0000256" key="11">
    <source>
        <dbReference type="RuleBase" id="RU004494"/>
    </source>
</evidence>
<dbReference type="Proteomes" id="UP000046393">
    <property type="component" value="Unplaced"/>
</dbReference>
<evidence type="ECO:0000256" key="4">
    <source>
        <dbReference type="ARBA" id="ARBA00022714"/>
    </source>
</evidence>
<dbReference type="NCBIfam" id="TIGR01416">
    <property type="entry name" value="Rieske_proteo"/>
    <property type="match status" value="1"/>
</dbReference>
<dbReference type="GO" id="GO:0005743">
    <property type="term" value="C:mitochondrial inner membrane"/>
    <property type="evidence" value="ECO:0007669"/>
    <property type="project" value="UniProtKB-SubCell"/>
</dbReference>
<dbReference type="InterPro" id="IPR037008">
    <property type="entry name" value="bc1_Rieske_TM_sf"/>
</dbReference>
<dbReference type="STRING" id="451379.A0A0N5AUS5"/>
<dbReference type="SUPFAM" id="SSF81502">
    <property type="entry name" value="ISP transmembrane anchor"/>
    <property type="match status" value="1"/>
</dbReference>